<feature type="compositionally biased region" description="Basic and acidic residues" evidence="1">
    <location>
        <begin position="1"/>
        <end position="10"/>
    </location>
</feature>
<evidence type="ECO:0000313" key="2">
    <source>
        <dbReference type="EMBL" id="MBE1608998.1"/>
    </source>
</evidence>
<name>A0A927N2B6_9ACTN</name>
<dbReference type="RefSeq" id="WP_192752659.1">
    <property type="nucleotide sequence ID" value="NZ_BAABJL010000273.1"/>
</dbReference>
<dbReference type="Proteomes" id="UP000638648">
    <property type="component" value="Unassembled WGS sequence"/>
</dbReference>
<protein>
    <submittedName>
        <fullName evidence="2">Uncharacterized protein</fullName>
    </submittedName>
</protein>
<evidence type="ECO:0000313" key="3">
    <source>
        <dbReference type="Proteomes" id="UP000638648"/>
    </source>
</evidence>
<proteinExistence type="predicted"/>
<feature type="region of interest" description="Disordered" evidence="1">
    <location>
        <begin position="1"/>
        <end position="22"/>
    </location>
</feature>
<organism evidence="2 3">
    <name type="scientific">Actinopolymorpha pittospori</name>
    <dbReference type="NCBI Taxonomy" id="648752"/>
    <lineage>
        <taxon>Bacteria</taxon>
        <taxon>Bacillati</taxon>
        <taxon>Actinomycetota</taxon>
        <taxon>Actinomycetes</taxon>
        <taxon>Propionibacteriales</taxon>
        <taxon>Actinopolymorphaceae</taxon>
        <taxon>Actinopolymorpha</taxon>
    </lineage>
</organism>
<accession>A0A927N2B6</accession>
<dbReference type="AlphaFoldDB" id="A0A927N2B6"/>
<dbReference type="Pfam" id="PF19457">
    <property type="entry name" value="DUF5994"/>
    <property type="match status" value="1"/>
</dbReference>
<evidence type="ECO:0000256" key="1">
    <source>
        <dbReference type="SAM" id="MobiDB-lite"/>
    </source>
</evidence>
<dbReference type="EMBL" id="JADBEM010000001">
    <property type="protein sequence ID" value="MBE1608998.1"/>
    <property type="molecule type" value="Genomic_DNA"/>
</dbReference>
<comment type="caution">
    <text evidence="2">The sequence shown here is derived from an EMBL/GenBank/DDBJ whole genome shotgun (WGS) entry which is preliminary data.</text>
</comment>
<keyword evidence="3" id="KW-1185">Reference proteome</keyword>
<reference evidence="2" key="1">
    <citation type="submission" date="2020-10" db="EMBL/GenBank/DDBJ databases">
        <title>Sequencing the genomes of 1000 actinobacteria strains.</title>
        <authorList>
            <person name="Klenk H.-P."/>
        </authorList>
    </citation>
    <scope>NUCLEOTIDE SEQUENCE</scope>
    <source>
        <strain evidence="2">DSM 45354</strain>
    </source>
</reference>
<sequence length="156" mass="16615">MTFTAGDRRSGTSSPAPLEPRLRWGPSLSRSATLHGAWWPRSTDPLAELPALILAVDEQRGAPVTCIMLGLTGWDGRPNRLRVAGRSIRLGWFTTQPDGLLTASCADRYHVALLVVPPATDAELAEAAMLLAADGANAIPAPRILPTVMERQAAQG</sequence>
<gene>
    <name evidence="2" type="ORF">HEB94_005846</name>
</gene>
<dbReference type="InterPro" id="IPR046036">
    <property type="entry name" value="DUF5994"/>
</dbReference>